<dbReference type="AlphaFoldDB" id="X1NBP6"/>
<proteinExistence type="predicted"/>
<accession>X1NBP6</accession>
<protein>
    <submittedName>
        <fullName evidence="1">Uncharacterized protein</fullName>
    </submittedName>
</protein>
<organism evidence="1">
    <name type="scientific">marine sediment metagenome</name>
    <dbReference type="NCBI Taxonomy" id="412755"/>
    <lineage>
        <taxon>unclassified sequences</taxon>
        <taxon>metagenomes</taxon>
        <taxon>ecological metagenomes</taxon>
    </lineage>
</organism>
<comment type="caution">
    <text evidence="1">The sequence shown here is derived from an EMBL/GenBank/DDBJ whole genome shotgun (WGS) entry which is preliminary data.</text>
</comment>
<dbReference type="EMBL" id="BARV01013926">
    <property type="protein sequence ID" value="GAI27591.1"/>
    <property type="molecule type" value="Genomic_DNA"/>
</dbReference>
<reference evidence="1" key="1">
    <citation type="journal article" date="2014" name="Front. Microbiol.">
        <title>High frequency of phylogenetically diverse reductive dehalogenase-homologous genes in deep subseafloor sedimentary metagenomes.</title>
        <authorList>
            <person name="Kawai M."/>
            <person name="Futagami T."/>
            <person name="Toyoda A."/>
            <person name="Takaki Y."/>
            <person name="Nishi S."/>
            <person name="Hori S."/>
            <person name="Arai W."/>
            <person name="Tsubouchi T."/>
            <person name="Morono Y."/>
            <person name="Uchiyama I."/>
            <person name="Ito T."/>
            <person name="Fujiyama A."/>
            <person name="Inagaki F."/>
            <person name="Takami H."/>
        </authorList>
    </citation>
    <scope>NUCLEOTIDE SEQUENCE</scope>
    <source>
        <strain evidence="1">Expedition CK06-06</strain>
    </source>
</reference>
<feature type="non-terminal residue" evidence="1">
    <location>
        <position position="108"/>
    </location>
</feature>
<sequence length="108" mass="12147">FVIRLDGEDSAYAGIRDLFADELEKQGVGTFADIRKGEYGARLPVPYWAWLDRAGEVADILSGRRDAKEVRFAWPLIRDMLDKCQCVVSGGALEIAPYLPPLHLFKSY</sequence>
<name>X1NBP6_9ZZZZ</name>
<feature type="non-terminal residue" evidence="1">
    <location>
        <position position="1"/>
    </location>
</feature>
<evidence type="ECO:0000313" key="1">
    <source>
        <dbReference type="EMBL" id="GAI27591.1"/>
    </source>
</evidence>
<gene>
    <name evidence="1" type="ORF">S06H3_24763</name>
</gene>